<reference evidence="3 4" key="1">
    <citation type="submission" date="2024-10" db="EMBL/GenBank/DDBJ databases">
        <title>Updated reference genomes for cyclostephanoid diatoms.</title>
        <authorList>
            <person name="Roberts W.R."/>
            <person name="Alverson A.J."/>
        </authorList>
    </citation>
    <scope>NUCLEOTIDE SEQUENCE [LARGE SCALE GENOMIC DNA]</scope>
    <source>
        <strain evidence="3 4">AJA232-27</strain>
    </source>
</reference>
<feature type="transmembrane region" description="Helical" evidence="2">
    <location>
        <begin position="236"/>
        <end position="258"/>
    </location>
</feature>
<feature type="region of interest" description="Disordered" evidence="1">
    <location>
        <begin position="1"/>
        <end position="28"/>
    </location>
</feature>
<gene>
    <name evidence="3" type="ORF">ACHAWU_007352</name>
</gene>
<feature type="transmembrane region" description="Helical" evidence="2">
    <location>
        <begin position="295"/>
        <end position="317"/>
    </location>
</feature>
<evidence type="ECO:0000256" key="2">
    <source>
        <dbReference type="SAM" id="Phobius"/>
    </source>
</evidence>
<feature type="compositionally biased region" description="Basic and acidic residues" evidence="1">
    <location>
        <begin position="192"/>
        <end position="204"/>
    </location>
</feature>
<accession>A0ABD3LZS9</accession>
<evidence type="ECO:0000313" key="3">
    <source>
        <dbReference type="EMBL" id="KAL3756973.1"/>
    </source>
</evidence>
<dbReference type="AlphaFoldDB" id="A0ABD3LZS9"/>
<name>A0ABD3LZS9_9STRA</name>
<organism evidence="3 4">
    <name type="scientific">Discostella pseudostelligera</name>
    <dbReference type="NCBI Taxonomy" id="259834"/>
    <lineage>
        <taxon>Eukaryota</taxon>
        <taxon>Sar</taxon>
        <taxon>Stramenopiles</taxon>
        <taxon>Ochrophyta</taxon>
        <taxon>Bacillariophyta</taxon>
        <taxon>Coscinodiscophyceae</taxon>
        <taxon>Thalassiosirophycidae</taxon>
        <taxon>Stephanodiscales</taxon>
        <taxon>Stephanodiscaceae</taxon>
        <taxon>Discostella</taxon>
    </lineage>
</organism>
<protein>
    <submittedName>
        <fullName evidence="3">Uncharacterized protein</fullName>
    </submittedName>
</protein>
<keyword evidence="2" id="KW-0472">Membrane</keyword>
<comment type="caution">
    <text evidence="3">The sequence shown here is derived from an EMBL/GenBank/DDBJ whole genome shotgun (WGS) entry which is preliminary data.</text>
</comment>
<proteinExistence type="predicted"/>
<sequence>MNRQRRRQSASGGAGGSTLSGSPMSSYRIRRPGCTTTTHFLLILLIFIWNRSSISNNLEHANSNVITIPASSPLTSSSTAAAAASTSSGISGSISFAMAFQFHTVPHYRGKTTTVTIRTSSITSYLFPTHRQRQCDHLPLAADRHDYNLSRLEGRSGRGRYYCNRATTTVAITTTRSHTTLFSKLNNDASNDDAKNDYDDGGEHGDDDNIPTTISTSSSSSSIFQRFLNPRIDDPGLLLSDALLAQIVAPTLQIYWLLLVNGPSPSWLHPITGGVSSSAAATSSLYGAFSSRGTLLAPTLVHGAGLAVCWLAGALAARMFEREAFTLQSTSSTTKESESNYTKKSSDVIDSTINIIRSYQPILTRLIQAGAFSSGMLILATQLDLLLEYRGNIVTVGMSDEIDFRLKGW</sequence>
<evidence type="ECO:0000256" key="1">
    <source>
        <dbReference type="SAM" id="MobiDB-lite"/>
    </source>
</evidence>
<keyword evidence="2" id="KW-1133">Transmembrane helix</keyword>
<evidence type="ECO:0000313" key="4">
    <source>
        <dbReference type="Proteomes" id="UP001530293"/>
    </source>
</evidence>
<keyword evidence="4" id="KW-1185">Reference proteome</keyword>
<dbReference type="EMBL" id="JALLBG020000283">
    <property type="protein sequence ID" value="KAL3756973.1"/>
    <property type="molecule type" value="Genomic_DNA"/>
</dbReference>
<keyword evidence="2" id="KW-0812">Transmembrane</keyword>
<feature type="region of interest" description="Disordered" evidence="1">
    <location>
        <begin position="192"/>
        <end position="217"/>
    </location>
</feature>
<dbReference type="Proteomes" id="UP001530293">
    <property type="component" value="Unassembled WGS sequence"/>
</dbReference>